<reference evidence="2" key="1">
    <citation type="submission" date="2023-06" db="EMBL/GenBank/DDBJ databases">
        <authorList>
            <consortium name="Lawrence Berkeley National Laboratory"/>
            <person name="Ahrendt S."/>
            <person name="Sahu N."/>
            <person name="Indic B."/>
            <person name="Wong-Bajracharya J."/>
            <person name="Merenyi Z."/>
            <person name="Ke H.-M."/>
            <person name="Monk M."/>
            <person name="Kocsube S."/>
            <person name="Drula E."/>
            <person name="Lipzen A."/>
            <person name="Balint B."/>
            <person name="Henrissat B."/>
            <person name="Andreopoulos B."/>
            <person name="Martin F.M."/>
            <person name="Harder C.B."/>
            <person name="Rigling D."/>
            <person name="Ford K.L."/>
            <person name="Foster G.D."/>
            <person name="Pangilinan J."/>
            <person name="Papanicolaou A."/>
            <person name="Barry K."/>
            <person name="LaButti K."/>
            <person name="Viragh M."/>
            <person name="Koriabine M."/>
            <person name="Yan M."/>
            <person name="Riley R."/>
            <person name="Champramary S."/>
            <person name="Plett K.L."/>
            <person name="Tsai I.J."/>
            <person name="Slot J."/>
            <person name="Sipos G."/>
            <person name="Plett J."/>
            <person name="Nagy L.G."/>
            <person name="Grigoriev I.V."/>
        </authorList>
    </citation>
    <scope>NUCLEOTIDE SEQUENCE</scope>
    <source>
        <strain evidence="2">HWK02</strain>
    </source>
</reference>
<name>A0AA39Q0H5_9AGAR</name>
<evidence type="ECO:0000313" key="3">
    <source>
        <dbReference type="Proteomes" id="UP001175228"/>
    </source>
</evidence>
<gene>
    <name evidence="2" type="ORF">EDD18DRAFT_1356431</name>
</gene>
<dbReference type="AlphaFoldDB" id="A0AA39Q0H5"/>
<dbReference type="Proteomes" id="UP001175228">
    <property type="component" value="Unassembled WGS sequence"/>
</dbReference>
<evidence type="ECO:0000256" key="1">
    <source>
        <dbReference type="SAM" id="MobiDB-lite"/>
    </source>
</evidence>
<feature type="region of interest" description="Disordered" evidence="1">
    <location>
        <begin position="73"/>
        <end position="134"/>
    </location>
</feature>
<comment type="caution">
    <text evidence="2">The sequence shown here is derived from an EMBL/GenBank/DDBJ whole genome shotgun (WGS) entry which is preliminary data.</text>
</comment>
<sequence length="146" mass="15852">MAVTITSGPHCISSTLRYDSNFSSRIYLIYNIIGNIDLLSNIGTTRIRFKNFSVRECFRLDKILDCVLGTTSHAASSSSGERKGFPTGQIASTPFNGSRMIPEREVAPEGTPGPTTTTVGRRSDTAINEPPPQNVYLKKGGFVSGY</sequence>
<protein>
    <submittedName>
        <fullName evidence="2">Uncharacterized protein</fullName>
    </submittedName>
</protein>
<accession>A0AA39Q0H5</accession>
<evidence type="ECO:0000313" key="2">
    <source>
        <dbReference type="EMBL" id="KAK0493509.1"/>
    </source>
</evidence>
<organism evidence="2 3">
    <name type="scientific">Armillaria luteobubalina</name>
    <dbReference type="NCBI Taxonomy" id="153913"/>
    <lineage>
        <taxon>Eukaryota</taxon>
        <taxon>Fungi</taxon>
        <taxon>Dikarya</taxon>
        <taxon>Basidiomycota</taxon>
        <taxon>Agaricomycotina</taxon>
        <taxon>Agaricomycetes</taxon>
        <taxon>Agaricomycetidae</taxon>
        <taxon>Agaricales</taxon>
        <taxon>Marasmiineae</taxon>
        <taxon>Physalacriaceae</taxon>
        <taxon>Armillaria</taxon>
    </lineage>
</organism>
<keyword evidence="3" id="KW-1185">Reference proteome</keyword>
<dbReference type="EMBL" id="JAUEPU010000024">
    <property type="protein sequence ID" value="KAK0493509.1"/>
    <property type="molecule type" value="Genomic_DNA"/>
</dbReference>
<proteinExistence type="predicted"/>